<name>A0ABP0PEH9_9DINO</name>
<proteinExistence type="predicted"/>
<feature type="compositionally biased region" description="Basic residues" evidence="1">
    <location>
        <begin position="158"/>
        <end position="174"/>
    </location>
</feature>
<feature type="compositionally biased region" description="Basic and acidic residues" evidence="1">
    <location>
        <begin position="175"/>
        <end position="193"/>
    </location>
</feature>
<evidence type="ECO:0000313" key="3">
    <source>
        <dbReference type="Proteomes" id="UP001642464"/>
    </source>
</evidence>
<dbReference type="Proteomes" id="UP001642464">
    <property type="component" value="Unassembled WGS sequence"/>
</dbReference>
<keyword evidence="3" id="KW-1185">Reference proteome</keyword>
<feature type="region of interest" description="Disordered" evidence="1">
    <location>
        <begin position="143"/>
        <end position="193"/>
    </location>
</feature>
<protein>
    <submittedName>
        <fullName evidence="2">Uncharacterized protein</fullName>
    </submittedName>
</protein>
<evidence type="ECO:0000313" key="2">
    <source>
        <dbReference type="EMBL" id="CAK9074003.1"/>
    </source>
</evidence>
<evidence type="ECO:0000256" key="1">
    <source>
        <dbReference type="SAM" id="MobiDB-lite"/>
    </source>
</evidence>
<gene>
    <name evidence="2" type="ORF">SCF082_LOCUS36109</name>
</gene>
<accession>A0ABP0PEH9</accession>
<dbReference type="EMBL" id="CAXAMM010035258">
    <property type="protein sequence ID" value="CAK9074003.1"/>
    <property type="molecule type" value="Genomic_DNA"/>
</dbReference>
<reference evidence="2 3" key="1">
    <citation type="submission" date="2024-02" db="EMBL/GenBank/DDBJ databases">
        <authorList>
            <person name="Chen Y."/>
            <person name="Shah S."/>
            <person name="Dougan E. K."/>
            <person name="Thang M."/>
            <person name="Chan C."/>
        </authorList>
    </citation>
    <scope>NUCLEOTIDE SEQUENCE [LARGE SCALE GENOMIC DNA]</scope>
</reference>
<sequence length="193" mass="21827">MCSDENRSDRCKRFVNVNRQGGFGLRSLLASATVENQAMDKQQVARAQKKLDTNFAGKGLRAALIYEVFNENATGSRPSTVVPQIPNEQREKVSLREPDPELDELWAPDRCTCHCGCRAELGAGEGSRCQDCRQKGRRHRQLIQQQAGAGSAQVRQPCRSRSKSWQRKRCRGAHPTKEREAMKWREKTRSPSS</sequence>
<organism evidence="2 3">
    <name type="scientific">Durusdinium trenchii</name>
    <dbReference type="NCBI Taxonomy" id="1381693"/>
    <lineage>
        <taxon>Eukaryota</taxon>
        <taxon>Sar</taxon>
        <taxon>Alveolata</taxon>
        <taxon>Dinophyceae</taxon>
        <taxon>Suessiales</taxon>
        <taxon>Symbiodiniaceae</taxon>
        <taxon>Durusdinium</taxon>
    </lineage>
</organism>
<comment type="caution">
    <text evidence="2">The sequence shown here is derived from an EMBL/GenBank/DDBJ whole genome shotgun (WGS) entry which is preliminary data.</text>
</comment>